<sequence length="58" mass="6605">MTFSQNKMMSALFLIAIMLIALLFSGYTVEGFHEGASQRKKTELKMINNINKNINSKH</sequence>
<dbReference type="EMBL" id="MN739082">
    <property type="protein sequence ID" value="QHS87562.1"/>
    <property type="molecule type" value="Genomic_DNA"/>
</dbReference>
<evidence type="ECO:0000313" key="1">
    <source>
        <dbReference type="EMBL" id="QHS87562.1"/>
    </source>
</evidence>
<protein>
    <submittedName>
        <fullName evidence="1">Uncharacterized protein</fullName>
    </submittedName>
</protein>
<organism evidence="1">
    <name type="scientific">viral metagenome</name>
    <dbReference type="NCBI Taxonomy" id="1070528"/>
    <lineage>
        <taxon>unclassified sequences</taxon>
        <taxon>metagenomes</taxon>
        <taxon>organismal metagenomes</taxon>
    </lineage>
</organism>
<proteinExistence type="predicted"/>
<dbReference type="AlphaFoldDB" id="A0A6C0B682"/>
<name>A0A6C0B682_9ZZZZ</name>
<reference evidence="1" key="1">
    <citation type="journal article" date="2020" name="Nature">
        <title>Giant virus diversity and host interactions through global metagenomics.</title>
        <authorList>
            <person name="Schulz F."/>
            <person name="Roux S."/>
            <person name="Paez-Espino D."/>
            <person name="Jungbluth S."/>
            <person name="Walsh D.A."/>
            <person name="Denef V.J."/>
            <person name="McMahon K.D."/>
            <person name="Konstantinidis K.T."/>
            <person name="Eloe-Fadrosh E.A."/>
            <person name="Kyrpides N.C."/>
            <person name="Woyke T."/>
        </authorList>
    </citation>
    <scope>NUCLEOTIDE SEQUENCE</scope>
    <source>
        <strain evidence="1">GVMAG-M-3300010157-4</strain>
    </source>
</reference>
<accession>A0A6C0B682</accession>